<name>A0A8H6VKY7_9PEZI</name>
<gene>
    <name evidence="2" type="ORF">HII31_04439</name>
</gene>
<protein>
    <recommendedName>
        <fullName evidence="1">SET domain-containing protein</fullName>
    </recommendedName>
</protein>
<dbReference type="OrthoDB" id="438641at2759"/>
<accession>A0A8H6VKY7</accession>
<dbReference type="InterPro" id="IPR001214">
    <property type="entry name" value="SET_dom"/>
</dbReference>
<sequence length="722" mass="80344">MTETISQDNFVNTLPDMEAIRQSLITKVRGKPRNEAMLPQKSRDALLQQMTSPAKEGAIHMVIDQPYQPCLKLAHELKPITIAELKLETHHHDRILRATRVGTSVSRHGSAHYIIEDATGVEMLVLEFLAFPDDYYLPPDAPVLISEPYLKIGQDRTARLSVAHPDDISAVPLQCLPHEQTQKSTDSTTLKECGNIEFKASRYGSAFHAYTAALSGLDPAAPLKADVLRNRALTNFKLGRFDLAILDASRALKKEDAKDHAKRGKTLLCKGLAEYALENFLGAVESLERSTKANGTKEAFETLIRALARCSEAETGQFDFYALADELSPENPYLDVASFVERVDVQQTADHGRGLFASEDIAFGDLVLVEKSFCSVFSNQDGGFDATRYVISARTPYEPGRFAPYHMERAAFFKAVLLKMHGNPSLAARVSELHADLPKPSTPGTLDYFHIERLTALNSLGCRVPMQLNAEPYPFSRSYAGEAVGSSGLWIKTAYTNHSCIPNAEPSVIGDLMVIKATRDIKQGEEITISYFNDIDHKTRTRKIKSSWGFDCTCELCTAEAATSPEDMEERIHLGDLITEQQMSDSSLNGSLEAAESDVDDVEATYDEDLYADLPREDLAHAYVRLHRMHLRQCNFAEAGDALKMALEAQNIKLVIRDQEVRLLNSRRQVNNVAVECLLGLANYYQMTAKEPTVAEQLRELAKMFYFVLNATLHGFDKITPS</sequence>
<dbReference type="InterPro" id="IPR011990">
    <property type="entry name" value="TPR-like_helical_dom_sf"/>
</dbReference>
<dbReference type="SUPFAM" id="SSF82199">
    <property type="entry name" value="SET domain"/>
    <property type="match status" value="1"/>
</dbReference>
<dbReference type="SMART" id="SM00317">
    <property type="entry name" value="SET"/>
    <property type="match status" value="1"/>
</dbReference>
<dbReference type="EMBL" id="JABCIY010000063">
    <property type="protein sequence ID" value="KAF7194202.1"/>
    <property type="molecule type" value="Genomic_DNA"/>
</dbReference>
<dbReference type="InterPro" id="IPR019734">
    <property type="entry name" value="TPR_rpt"/>
</dbReference>
<reference evidence="2" key="1">
    <citation type="submission" date="2020-04" db="EMBL/GenBank/DDBJ databases">
        <title>Draft genome resource of the tomato pathogen Pseudocercospora fuligena.</title>
        <authorList>
            <person name="Zaccaron A."/>
        </authorList>
    </citation>
    <scope>NUCLEOTIDE SEQUENCE</scope>
    <source>
        <strain evidence="2">PF001</strain>
    </source>
</reference>
<dbReference type="SMART" id="SM00028">
    <property type="entry name" value="TPR"/>
    <property type="match status" value="3"/>
</dbReference>
<dbReference type="InterPro" id="IPR046341">
    <property type="entry name" value="SET_dom_sf"/>
</dbReference>
<dbReference type="Proteomes" id="UP000660729">
    <property type="component" value="Unassembled WGS sequence"/>
</dbReference>
<evidence type="ECO:0000313" key="2">
    <source>
        <dbReference type="EMBL" id="KAF7194202.1"/>
    </source>
</evidence>
<organism evidence="2 3">
    <name type="scientific">Pseudocercospora fuligena</name>
    <dbReference type="NCBI Taxonomy" id="685502"/>
    <lineage>
        <taxon>Eukaryota</taxon>
        <taxon>Fungi</taxon>
        <taxon>Dikarya</taxon>
        <taxon>Ascomycota</taxon>
        <taxon>Pezizomycotina</taxon>
        <taxon>Dothideomycetes</taxon>
        <taxon>Dothideomycetidae</taxon>
        <taxon>Mycosphaerellales</taxon>
        <taxon>Mycosphaerellaceae</taxon>
        <taxon>Pseudocercospora</taxon>
    </lineage>
</organism>
<dbReference type="AlphaFoldDB" id="A0A8H6VKY7"/>
<feature type="domain" description="SET" evidence="1">
    <location>
        <begin position="341"/>
        <end position="532"/>
    </location>
</feature>
<dbReference type="PANTHER" id="PTHR47643:SF2">
    <property type="entry name" value="TPR DOMAIN PROTEIN (AFU_ORTHOLOGUE AFUA_5G12710)"/>
    <property type="match status" value="1"/>
</dbReference>
<dbReference type="Gene3D" id="2.170.270.10">
    <property type="entry name" value="SET domain"/>
    <property type="match status" value="1"/>
</dbReference>
<dbReference type="InterPro" id="IPR053209">
    <property type="entry name" value="Gramillin-biosynth_MTr"/>
</dbReference>
<dbReference type="PROSITE" id="PS50280">
    <property type="entry name" value="SET"/>
    <property type="match status" value="1"/>
</dbReference>
<evidence type="ECO:0000313" key="3">
    <source>
        <dbReference type="Proteomes" id="UP000660729"/>
    </source>
</evidence>
<comment type="caution">
    <text evidence="2">The sequence shown here is derived from an EMBL/GenBank/DDBJ whole genome shotgun (WGS) entry which is preliminary data.</text>
</comment>
<dbReference type="Gene3D" id="1.25.40.10">
    <property type="entry name" value="Tetratricopeptide repeat domain"/>
    <property type="match status" value="1"/>
</dbReference>
<proteinExistence type="predicted"/>
<dbReference type="SUPFAM" id="SSF48452">
    <property type="entry name" value="TPR-like"/>
    <property type="match status" value="1"/>
</dbReference>
<dbReference type="PANTHER" id="PTHR47643">
    <property type="entry name" value="TPR DOMAIN PROTEIN (AFU_ORTHOLOGUE AFUA_5G12710)"/>
    <property type="match status" value="1"/>
</dbReference>
<keyword evidence="3" id="KW-1185">Reference proteome</keyword>
<dbReference type="Pfam" id="PF00856">
    <property type="entry name" value="SET"/>
    <property type="match status" value="1"/>
</dbReference>
<evidence type="ECO:0000259" key="1">
    <source>
        <dbReference type="PROSITE" id="PS50280"/>
    </source>
</evidence>